<proteinExistence type="predicted"/>
<dbReference type="AlphaFoldDB" id="A0A6V7NSC2"/>
<dbReference type="PANTHER" id="PTHR33070">
    <property type="entry name" value="OS06G0725500 PROTEIN"/>
    <property type="match status" value="1"/>
</dbReference>
<dbReference type="EMBL" id="LR862141">
    <property type="protein sequence ID" value="CAD1821274.1"/>
    <property type="molecule type" value="Genomic_DNA"/>
</dbReference>
<dbReference type="GO" id="GO:0048367">
    <property type="term" value="P:shoot system development"/>
    <property type="evidence" value="ECO:0007669"/>
    <property type="project" value="InterPro"/>
</dbReference>
<sequence length="203" mass="22682">MACHLRSISLPSRSHSVELRCEEELKKLKACVATFSETAETMCDGLSGALGDLYECIEEALRLPSNQNALACPHQKELVEAELECSIRLLDLCGAMRDNLGAMKEHVQDVRLALRRADDAAIESKMQALIRLTKKANKEIKKQISKNRRATSHSKEDHDLPTTVKLLKESREITVSLLESVISFCPPKRRNQRLASGHLSQGH</sequence>
<accession>A0A6V7NSC2</accession>
<dbReference type="InterPro" id="IPR004320">
    <property type="entry name" value="BPS1_pln"/>
</dbReference>
<name>A0A6V7NSC2_ANACO</name>
<dbReference type="PANTHER" id="PTHR33070:SF120">
    <property type="entry name" value="EXPRESSED PROTEIN"/>
    <property type="match status" value="1"/>
</dbReference>
<organism evidence="1">
    <name type="scientific">Ananas comosus var. bracteatus</name>
    <name type="common">red pineapple</name>
    <dbReference type="NCBI Taxonomy" id="296719"/>
    <lineage>
        <taxon>Eukaryota</taxon>
        <taxon>Viridiplantae</taxon>
        <taxon>Streptophyta</taxon>
        <taxon>Embryophyta</taxon>
        <taxon>Tracheophyta</taxon>
        <taxon>Spermatophyta</taxon>
        <taxon>Magnoliopsida</taxon>
        <taxon>Liliopsida</taxon>
        <taxon>Poales</taxon>
        <taxon>Bromeliaceae</taxon>
        <taxon>Bromelioideae</taxon>
        <taxon>Ananas</taxon>
    </lineage>
</organism>
<dbReference type="GO" id="GO:0048364">
    <property type="term" value="P:root development"/>
    <property type="evidence" value="ECO:0007669"/>
    <property type="project" value="InterPro"/>
</dbReference>
<evidence type="ECO:0000313" key="1">
    <source>
        <dbReference type="EMBL" id="CAD1821274.1"/>
    </source>
</evidence>
<dbReference type="Pfam" id="PF03087">
    <property type="entry name" value="BPS1"/>
    <property type="match status" value="1"/>
</dbReference>
<reference evidence="1" key="1">
    <citation type="submission" date="2020-07" db="EMBL/GenBank/DDBJ databases">
        <authorList>
            <person name="Lin J."/>
        </authorList>
    </citation>
    <scope>NUCLEOTIDE SEQUENCE</scope>
</reference>
<protein>
    <submittedName>
        <fullName evidence="1">Uncharacterized protein</fullName>
    </submittedName>
</protein>
<gene>
    <name evidence="1" type="ORF">CB5_LOCUS4485</name>
</gene>